<evidence type="ECO:0008006" key="4">
    <source>
        <dbReference type="Google" id="ProtNLM"/>
    </source>
</evidence>
<evidence type="ECO:0000313" key="3">
    <source>
        <dbReference type="Proteomes" id="UP000430202"/>
    </source>
</evidence>
<feature type="transmembrane region" description="Helical" evidence="1">
    <location>
        <begin position="209"/>
        <end position="225"/>
    </location>
</feature>
<evidence type="ECO:0000313" key="2">
    <source>
        <dbReference type="EMBL" id="VXB65704.1"/>
    </source>
</evidence>
<dbReference type="Proteomes" id="UP000430202">
    <property type="component" value="Unassembled WGS sequence"/>
</dbReference>
<dbReference type="EMBL" id="CABWLR010000003">
    <property type="protein sequence ID" value="VXB65704.1"/>
    <property type="molecule type" value="Genomic_DNA"/>
</dbReference>
<name>A0A653SMP0_9FLAO</name>
<reference evidence="2 3" key="1">
    <citation type="submission" date="2019-10" db="EMBL/GenBank/DDBJ databases">
        <authorList>
            <person name="Karimi E."/>
        </authorList>
    </citation>
    <scope>NUCLEOTIDE SEQUENCE [LARGE SCALE GENOMIC DNA]</scope>
    <source>
        <strain evidence="2">Maribacter sp. 151</strain>
    </source>
</reference>
<accession>A0A653SMP0</accession>
<evidence type="ECO:0000256" key="1">
    <source>
        <dbReference type="SAM" id="Phobius"/>
    </source>
</evidence>
<keyword evidence="1" id="KW-0812">Transmembrane</keyword>
<keyword evidence="1" id="KW-1133">Transmembrane helix</keyword>
<dbReference type="RefSeq" id="WP_159302905.1">
    <property type="nucleotide sequence ID" value="NZ_LR733271.1"/>
</dbReference>
<feature type="transmembrane region" description="Helical" evidence="1">
    <location>
        <begin position="69"/>
        <end position="91"/>
    </location>
</feature>
<gene>
    <name evidence="2" type="ORF">MARI151_30271</name>
</gene>
<sequence>MTDSVYTNSRQSAEKLIKIGIWTYLFLLLFEGALRKWFLPFLSGPLALIRDPLALLIILIALKNGLLRLNIYILSTVFITIIAFGTTFLVGHGNIGVSVYGVRILLIQFPLIFVIGNIFNKVDVLKVGKILIWISLPMTILMILQFYSPQSAWVNRGLGGDLEGAGFSGALGFFRPPGTFSFISGLTQFYGVVACFIMYFWFKQQNINRLLLILATLGLLAAIPFSISRTLLYQTIITVFFMLIAAFHKSKYIPKIIFGFAGFVTLFIILINTGFLAKPMEVFISRFEGATEYEGGVSGTIVDRYLGGMVNAVTSTAENPFFGHGIGIGTNAGGKLLTGDKVMLIYAEDEWARLIGESGLLLGLIMIFIRIILSFQLTLTSYKMLRMGNMLPWLLLSFCLTLIPNGQWGQITTLGFATFSTGILIASFKK</sequence>
<feature type="transmembrane region" description="Helical" evidence="1">
    <location>
        <begin position="256"/>
        <end position="277"/>
    </location>
</feature>
<feature type="transmembrane region" description="Helical" evidence="1">
    <location>
        <begin position="409"/>
        <end position="428"/>
    </location>
</feature>
<proteinExistence type="predicted"/>
<dbReference type="AlphaFoldDB" id="A0A653SMP0"/>
<keyword evidence="3" id="KW-1185">Reference proteome</keyword>
<feature type="transmembrane region" description="Helical" evidence="1">
    <location>
        <begin position="97"/>
        <end position="118"/>
    </location>
</feature>
<keyword evidence="1" id="KW-0472">Membrane</keyword>
<feature type="transmembrane region" description="Helical" evidence="1">
    <location>
        <begin position="385"/>
        <end position="403"/>
    </location>
</feature>
<feature type="transmembrane region" description="Helical" evidence="1">
    <location>
        <begin position="231"/>
        <end position="247"/>
    </location>
</feature>
<feature type="transmembrane region" description="Helical" evidence="1">
    <location>
        <begin position="130"/>
        <end position="148"/>
    </location>
</feature>
<feature type="transmembrane region" description="Helical" evidence="1">
    <location>
        <begin position="44"/>
        <end position="62"/>
    </location>
</feature>
<feature type="transmembrane region" description="Helical" evidence="1">
    <location>
        <begin position="351"/>
        <end position="373"/>
    </location>
</feature>
<organism evidence="2 3">
    <name type="scientific">Maribacter litoralis</name>
    <dbReference type="NCBI Taxonomy" id="2059726"/>
    <lineage>
        <taxon>Bacteria</taxon>
        <taxon>Pseudomonadati</taxon>
        <taxon>Bacteroidota</taxon>
        <taxon>Flavobacteriia</taxon>
        <taxon>Flavobacteriales</taxon>
        <taxon>Flavobacteriaceae</taxon>
        <taxon>Maribacter</taxon>
    </lineage>
</organism>
<feature type="transmembrane region" description="Helical" evidence="1">
    <location>
        <begin position="180"/>
        <end position="202"/>
    </location>
</feature>
<protein>
    <recommendedName>
        <fullName evidence="4">O-antigen ligase like membrane protein</fullName>
    </recommendedName>
</protein>